<proteinExistence type="predicted"/>
<dbReference type="EMBL" id="RFFG01000191">
    <property type="protein sequence ID" value="RMI32530.1"/>
    <property type="molecule type" value="Genomic_DNA"/>
</dbReference>
<reference evidence="1 2" key="1">
    <citation type="submission" date="2018-10" db="EMBL/GenBank/DDBJ databases">
        <title>Isolation from soil.</title>
        <authorList>
            <person name="Hu J."/>
        </authorList>
    </citation>
    <scope>NUCLEOTIDE SEQUENCE [LARGE SCALE GENOMIC DNA]</scope>
    <source>
        <strain evidence="1 2">NEAU-Ht49</strain>
    </source>
</reference>
<dbReference type="InterPro" id="IPR036894">
    <property type="entry name" value="YbaB-like_sf"/>
</dbReference>
<protein>
    <recommendedName>
        <fullName evidence="3">YbaB/EbfC family DNA-binding protein</fullName>
    </recommendedName>
</protein>
<evidence type="ECO:0000313" key="2">
    <source>
        <dbReference type="Proteomes" id="UP000282674"/>
    </source>
</evidence>
<organism evidence="1 2">
    <name type="scientific">Actinomadura harenae</name>
    <dbReference type="NCBI Taxonomy" id="2483351"/>
    <lineage>
        <taxon>Bacteria</taxon>
        <taxon>Bacillati</taxon>
        <taxon>Actinomycetota</taxon>
        <taxon>Actinomycetes</taxon>
        <taxon>Streptosporangiales</taxon>
        <taxon>Thermomonosporaceae</taxon>
        <taxon>Actinomadura</taxon>
    </lineage>
</organism>
<dbReference type="Proteomes" id="UP000282674">
    <property type="component" value="Unassembled WGS sequence"/>
</dbReference>
<accession>A0A3M2L731</accession>
<dbReference type="AlphaFoldDB" id="A0A3M2L731"/>
<name>A0A3M2L731_9ACTN</name>
<keyword evidence="2" id="KW-1185">Reference proteome</keyword>
<evidence type="ECO:0008006" key="3">
    <source>
        <dbReference type="Google" id="ProtNLM"/>
    </source>
</evidence>
<sequence length="151" mass="16195">MTSMDDLKRILGFDPQRLAADADRLFAGVREVYEADAGAVASAASEDGRLRVEYAAGEGVRALDIDPRAMRMPAADLAATLLALIRRARAEAEESGRARAAELLAADGSVFGERERAQIGDRLRNATGALQADLRSADQLLATLRASLDRR</sequence>
<dbReference type="Gene3D" id="3.30.1310.10">
    <property type="entry name" value="Nucleoid-associated protein YbaB-like domain"/>
    <property type="match status" value="1"/>
</dbReference>
<comment type="caution">
    <text evidence="1">The sequence shown here is derived from an EMBL/GenBank/DDBJ whole genome shotgun (WGS) entry which is preliminary data.</text>
</comment>
<gene>
    <name evidence="1" type="ORF">EBO15_41850</name>
</gene>
<evidence type="ECO:0000313" key="1">
    <source>
        <dbReference type="EMBL" id="RMI32530.1"/>
    </source>
</evidence>